<name>A0A4R1NG94_9GAMM</name>
<proteinExistence type="predicted"/>
<sequence>MLCRGIHNLMSSLYDLIEVACCNDSPASPVDQTVQRLGLVLSHMQALSISVYKPGAFHIEVVSPLSTSPS</sequence>
<dbReference type="Proteomes" id="UP000294555">
    <property type="component" value="Unassembled WGS sequence"/>
</dbReference>
<gene>
    <name evidence="1" type="ORF">EZJ58_4251</name>
</gene>
<comment type="caution">
    <text evidence="1">The sequence shown here is derived from an EMBL/GenBank/DDBJ whole genome shotgun (WGS) entry which is preliminary data.</text>
</comment>
<dbReference type="EMBL" id="SJOI01000001">
    <property type="protein sequence ID" value="TCL06027.1"/>
    <property type="molecule type" value="Genomic_DNA"/>
</dbReference>
<organism evidence="1 2">
    <name type="scientific">Sodalis ligni</name>
    <dbReference type="NCBI Taxonomy" id="2697027"/>
    <lineage>
        <taxon>Bacteria</taxon>
        <taxon>Pseudomonadati</taxon>
        <taxon>Pseudomonadota</taxon>
        <taxon>Gammaproteobacteria</taxon>
        <taxon>Enterobacterales</taxon>
        <taxon>Bruguierivoracaceae</taxon>
        <taxon>Sodalis</taxon>
    </lineage>
</organism>
<evidence type="ECO:0000313" key="2">
    <source>
        <dbReference type="Proteomes" id="UP000294555"/>
    </source>
</evidence>
<dbReference type="AlphaFoldDB" id="A0A4R1NG94"/>
<protein>
    <submittedName>
        <fullName evidence="1">Uncharacterized protein</fullName>
    </submittedName>
</protein>
<reference evidence="1 2" key="1">
    <citation type="submission" date="2019-02" db="EMBL/GenBank/DDBJ databases">
        <title>Investigation of anaerobic lignin degradation for improved lignocellulosic biofuels.</title>
        <authorList>
            <person name="Deangelis K."/>
        </authorList>
    </citation>
    <scope>NUCLEOTIDE SEQUENCE [LARGE SCALE GENOMIC DNA]</scope>
    <source>
        <strain evidence="1 2">159R</strain>
    </source>
</reference>
<accession>A0A4R1NG94</accession>
<keyword evidence="2" id="KW-1185">Reference proteome</keyword>
<evidence type="ECO:0000313" key="1">
    <source>
        <dbReference type="EMBL" id="TCL06027.1"/>
    </source>
</evidence>